<name>A0ABS8SEW9_DATST</name>
<comment type="caution">
    <text evidence="1">The sequence shown here is derived from an EMBL/GenBank/DDBJ whole genome shotgun (WGS) entry which is preliminary data.</text>
</comment>
<evidence type="ECO:0000313" key="1">
    <source>
        <dbReference type="EMBL" id="MCD7457307.1"/>
    </source>
</evidence>
<dbReference type="Proteomes" id="UP000823775">
    <property type="component" value="Unassembled WGS sequence"/>
</dbReference>
<accession>A0ABS8SEW9</accession>
<proteinExistence type="predicted"/>
<keyword evidence="2" id="KW-1185">Reference proteome</keyword>
<gene>
    <name evidence="1" type="ORF">HAX54_034834</name>
</gene>
<sequence>MFVGGTNCTMFWEKLFSAVLPGNEPTSWRQTVVIFQLLLTAHGHEMLQLTQNAPQERKVGTWDGFHVARWQAHFRKLPSIPLLELPVPPLNQHMDTISFYVKGGRTEISERSDRGDSGSCSRELVIWSSDTSCCDSVVVKSIKY</sequence>
<reference evidence="1 2" key="1">
    <citation type="journal article" date="2021" name="BMC Genomics">
        <title>Datura genome reveals duplications of psychoactive alkaloid biosynthetic genes and high mutation rate following tissue culture.</title>
        <authorList>
            <person name="Rajewski A."/>
            <person name="Carter-House D."/>
            <person name="Stajich J."/>
            <person name="Litt A."/>
        </authorList>
    </citation>
    <scope>NUCLEOTIDE SEQUENCE [LARGE SCALE GENOMIC DNA]</scope>
    <source>
        <strain evidence="1">AR-01</strain>
    </source>
</reference>
<protein>
    <submittedName>
        <fullName evidence="1">Uncharacterized protein</fullName>
    </submittedName>
</protein>
<organism evidence="1 2">
    <name type="scientific">Datura stramonium</name>
    <name type="common">Jimsonweed</name>
    <name type="synonym">Common thornapple</name>
    <dbReference type="NCBI Taxonomy" id="4076"/>
    <lineage>
        <taxon>Eukaryota</taxon>
        <taxon>Viridiplantae</taxon>
        <taxon>Streptophyta</taxon>
        <taxon>Embryophyta</taxon>
        <taxon>Tracheophyta</taxon>
        <taxon>Spermatophyta</taxon>
        <taxon>Magnoliopsida</taxon>
        <taxon>eudicotyledons</taxon>
        <taxon>Gunneridae</taxon>
        <taxon>Pentapetalae</taxon>
        <taxon>asterids</taxon>
        <taxon>lamiids</taxon>
        <taxon>Solanales</taxon>
        <taxon>Solanaceae</taxon>
        <taxon>Solanoideae</taxon>
        <taxon>Datureae</taxon>
        <taxon>Datura</taxon>
    </lineage>
</organism>
<dbReference type="EMBL" id="JACEIK010000451">
    <property type="protein sequence ID" value="MCD7457307.1"/>
    <property type="molecule type" value="Genomic_DNA"/>
</dbReference>
<evidence type="ECO:0000313" key="2">
    <source>
        <dbReference type="Proteomes" id="UP000823775"/>
    </source>
</evidence>